<dbReference type="Gramene" id="TraesCS4A03G1229000.1">
    <property type="protein sequence ID" value="TraesCS4A03G1229000.1.CDS1"/>
    <property type="gene ID" value="TraesCS4A03G1229000"/>
</dbReference>
<accession>A0A3B6I7I2</accession>
<dbReference type="OrthoDB" id="682754at2759"/>
<evidence type="ECO:0000256" key="4">
    <source>
        <dbReference type="ARBA" id="ARBA00022741"/>
    </source>
</evidence>
<dbReference type="InterPro" id="IPR002182">
    <property type="entry name" value="NB-ARC"/>
</dbReference>
<evidence type="ECO:0000256" key="2">
    <source>
        <dbReference type="ARBA" id="ARBA00022614"/>
    </source>
</evidence>
<dbReference type="EnsemblPlants" id="TraesCS4A02G488500.1">
    <property type="protein sequence ID" value="TraesCS4A02G488500.1.cds1"/>
    <property type="gene ID" value="TraesCS4A02G488500"/>
</dbReference>
<evidence type="ECO:0000313" key="8">
    <source>
        <dbReference type="EnsemblPlants" id="TraesCS4A02G488500.1.cds1"/>
    </source>
</evidence>
<keyword evidence="5" id="KW-0611">Plant defense</keyword>
<keyword evidence="2" id="KW-0433">Leucine-rich repeat</keyword>
<keyword evidence="3" id="KW-0677">Repeat</keyword>
<dbReference type="Gramene" id="TraesCS4A02G488500.1">
    <property type="protein sequence ID" value="TraesCS4A02G488500.1.cds1"/>
    <property type="gene ID" value="TraesCS4A02G488500"/>
</dbReference>
<dbReference type="AlphaFoldDB" id="A0A3B6I7I2"/>
<dbReference type="PANTHER" id="PTHR19338">
    <property type="entry name" value="TRANSLOCASE OF INNER MITOCHONDRIAL MEMBRANE 13 HOMOLOG"/>
    <property type="match status" value="1"/>
</dbReference>
<proteinExistence type="inferred from homology"/>
<dbReference type="SUPFAM" id="SSF52540">
    <property type="entry name" value="P-loop containing nucleoside triphosphate hydrolases"/>
    <property type="match status" value="1"/>
</dbReference>
<dbReference type="GO" id="GO:0006952">
    <property type="term" value="P:defense response"/>
    <property type="evidence" value="ECO:0007669"/>
    <property type="project" value="UniProtKB-KW"/>
</dbReference>
<protein>
    <recommendedName>
        <fullName evidence="10">NB-ARC domain-containing protein</fullName>
    </recommendedName>
</protein>
<evidence type="ECO:0000259" key="7">
    <source>
        <dbReference type="Pfam" id="PF18052"/>
    </source>
</evidence>
<dbReference type="SMR" id="A0A3B6I7I2"/>
<evidence type="ECO:0000256" key="5">
    <source>
        <dbReference type="ARBA" id="ARBA00022821"/>
    </source>
</evidence>
<keyword evidence="4" id="KW-0547">Nucleotide-binding</keyword>
<organism evidence="8">
    <name type="scientific">Triticum aestivum</name>
    <name type="common">Wheat</name>
    <dbReference type="NCBI Taxonomy" id="4565"/>
    <lineage>
        <taxon>Eukaryota</taxon>
        <taxon>Viridiplantae</taxon>
        <taxon>Streptophyta</taxon>
        <taxon>Embryophyta</taxon>
        <taxon>Tracheophyta</taxon>
        <taxon>Spermatophyta</taxon>
        <taxon>Magnoliopsida</taxon>
        <taxon>Liliopsida</taxon>
        <taxon>Poales</taxon>
        <taxon>Poaceae</taxon>
        <taxon>BOP clade</taxon>
        <taxon>Pooideae</taxon>
        <taxon>Triticodae</taxon>
        <taxon>Triticeae</taxon>
        <taxon>Triticinae</taxon>
        <taxon>Triticum</taxon>
    </lineage>
</organism>
<dbReference type="GO" id="GO:0043531">
    <property type="term" value="F:ADP binding"/>
    <property type="evidence" value="ECO:0007669"/>
    <property type="project" value="InterPro"/>
</dbReference>
<dbReference type="Pfam" id="PF00931">
    <property type="entry name" value="NB-ARC"/>
    <property type="match status" value="1"/>
</dbReference>
<sequence length="283" mass="31641">MEGAPVTAATGALGPVVAKLGALLGSEYKLRCRTRKDVKFIKSKLKSMHSILWAIWGKETLDVQSKELKKEALDLADDMHDAIDDFILTMEPSRRNKHLKIQIKIQASPFQDFRTRVNEVSGRCHSNWKWVKNKSAEPNFSLFSRKNVKSSPPSKLPPPRAPFVHKDASELVGMGKWRDQLIRYLLGEAESTMGQPQLKMASIVGMAGVGKTTLASLVYEEIGNKFQCRAFLSVTPSPNMKEVLISILKQVGVEPPAGTEARTEEHIIRNISKYLEDKRCANL</sequence>
<keyword evidence="9" id="KW-1185">Reference proteome</keyword>
<name>A0A3B6I7I2_WHEAT</name>
<reference evidence="8" key="2">
    <citation type="submission" date="2018-10" db="UniProtKB">
        <authorList>
            <consortium name="EnsemblPlants"/>
        </authorList>
    </citation>
    <scope>IDENTIFICATION</scope>
</reference>
<evidence type="ECO:0000313" key="9">
    <source>
        <dbReference type="Proteomes" id="UP000019116"/>
    </source>
</evidence>
<comment type="similarity">
    <text evidence="1">Belongs to the disease resistance NB-LRR family.</text>
</comment>
<reference evidence="8" key="1">
    <citation type="submission" date="2018-08" db="EMBL/GenBank/DDBJ databases">
        <authorList>
            <person name="Rossello M."/>
        </authorList>
    </citation>
    <scope>NUCLEOTIDE SEQUENCE [LARGE SCALE GENOMIC DNA]</scope>
    <source>
        <strain evidence="8">cv. Chinese Spring</strain>
    </source>
</reference>
<dbReference type="PANTHER" id="PTHR19338:SF42">
    <property type="entry name" value="RX N-TERMINAL DOMAIN-CONTAINING PROTEIN"/>
    <property type="match status" value="1"/>
</dbReference>
<dbReference type="OMA" id="MGKWRDQ"/>
<dbReference type="STRING" id="4565.A0A3B6I7I2"/>
<dbReference type="InterPro" id="IPR041118">
    <property type="entry name" value="Rx_N"/>
</dbReference>
<feature type="domain" description="Disease resistance N-terminal" evidence="7">
    <location>
        <begin position="12"/>
        <end position="97"/>
    </location>
</feature>
<dbReference type="Gramene" id="TraesCLE_scaffold_019744_01G000800.1">
    <property type="protein sequence ID" value="TraesCLE_scaffold_019744_01G000800.1"/>
    <property type="gene ID" value="TraesCLE_scaffold_019744_01G000800"/>
</dbReference>
<evidence type="ECO:0000259" key="6">
    <source>
        <dbReference type="Pfam" id="PF00931"/>
    </source>
</evidence>
<evidence type="ECO:0000256" key="3">
    <source>
        <dbReference type="ARBA" id="ARBA00022737"/>
    </source>
</evidence>
<dbReference type="Proteomes" id="UP000019116">
    <property type="component" value="Chromosome 4A"/>
</dbReference>
<dbReference type="Gene3D" id="3.40.50.300">
    <property type="entry name" value="P-loop containing nucleotide triphosphate hydrolases"/>
    <property type="match status" value="1"/>
</dbReference>
<evidence type="ECO:0008006" key="10">
    <source>
        <dbReference type="Google" id="ProtNLM"/>
    </source>
</evidence>
<dbReference type="Gene3D" id="1.20.5.4130">
    <property type="match status" value="1"/>
</dbReference>
<feature type="domain" description="NB-ARC" evidence="6">
    <location>
        <begin position="195"/>
        <end position="279"/>
    </location>
</feature>
<dbReference type="InterPro" id="IPR027417">
    <property type="entry name" value="P-loop_NTPase"/>
</dbReference>
<evidence type="ECO:0000256" key="1">
    <source>
        <dbReference type="ARBA" id="ARBA00008894"/>
    </source>
</evidence>
<dbReference type="Pfam" id="PF18052">
    <property type="entry name" value="Rx_N"/>
    <property type="match status" value="1"/>
</dbReference>